<dbReference type="InterPro" id="IPR036046">
    <property type="entry name" value="Acylphosphatase-like_dom_sf"/>
</dbReference>
<keyword evidence="9" id="KW-1185">Reference proteome</keyword>
<reference evidence="8" key="2">
    <citation type="submission" date="2022-01" db="EMBL/GenBank/DDBJ databases">
        <authorList>
            <person name="Hirooka S."/>
            <person name="Miyagishima S.Y."/>
        </authorList>
    </citation>
    <scope>NUCLEOTIDE SEQUENCE</scope>
    <source>
        <strain evidence="8">NBRC 102759</strain>
    </source>
</reference>
<dbReference type="EMBL" id="BQMJ01000008">
    <property type="protein sequence ID" value="GJQ09463.1"/>
    <property type="molecule type" value="Genomic_DNA"/>
</dbReference>
<dbReference type="InterPro" id="IPR001792">
    <property type="entry name" value="Acylphosphatase-like_dom"/>
</dbReference>
<comment type="catalytic activity">
    <reaction evidence="4 5">
        <text>an acyl phosphate + H2O = a carboxylate + phosphate + H(+)</text>
        <dbReference type="Rhea" id="RHEA:14965"/>
        <dbReference type="ChEBI" id="CHEBI:15377"/>
        <dbReference type="ChEBI" id="CHEBI:15378"/>
        <dbReference type="ChEBI" id="CHEBI:29067"/>
        <dbReference type="ChEBI" id="CHEBI:43474"/>
        <dbReference type="ChEBI" id="CHEBI:59918"/>
        <dbReference type="EC" id="3.6.1.7"/>
    </reaction>
</comment>
<dbReference type="GO" id="GO:0003998">
    <property type="term" value="F:acylphosphatase activity"/>
    <property type="evidence" value="ECO:0007669"/>
    <property type="project" value="UniProtKB-EC"/>
</dbReference>
<name>A0A9C7PRS5_9RHOD</name>
<keyword evidence="3 5" id="KW-0378">Hydrolase</keyword>
<dbReference type="Pfam" id="PF00708">
    <property type="entry name" value="Acylphosphatase"/>
    <property type="match status" value="1"/>
</dbReference>
<dbReference type="InterPro" id="IPR020456">
    <property type="entry name" value="Acylphosphatase"/>
</dbReference>
<dbReference type="SUPFAM" id="SSF54975">
    <property type="entry name" value="Acylphosphatase/BLUF domain-like"/>
    <property type="match status" value="1"/>
</dbReference>
<dbReference type="OrthoDB" id="7961613at2759"/>
<evidence type="ECO:0000256" key="3">
    <source>
        <dbReference type="ARBA" id="ARBA00022801"/>
    </source>
</evidence>
<evidence type="ECO:0000256" key="5">
    <source>
        <dbReference type="PROSITE-ProRule" id="PRU00520"/>
    </source>
</evidence>
<dbReference type="AlphaFoldDB" id="A0A9C7PRS5"/>
<feature type="active site" evidence="5">
    <location>
        <position position="71"/>
    </location>
</feature>
<feature type="active site" evidence="5">
    <location>
        <position position="53"/>
    </location>
</feature>
<evidence type="ECO:0000256" key="1">
    <source>
        <dbReference type="ARBA" id="ARBA00005614"/>
    </source>
</evidence>
<dbReference type="EC" id="3.6.1.7" evidence="2 5"/>
<evidence type="ECO:0000256" key="4">
    <source>
        <dbReference type="ARBA" id="ARBA00047645"/>
    </source>
</evidence>
<dbReference type="PROSITE" id="PS51160">
    <property type="entry name" value="ACYLPHOSPHATASE_3"/>
    <property type="match status" value="1"/>
</dbReference>
<dbReference type="PANTHER" id="PTHR10029">
    <property type="entry name" value="ACYLPHOSPHATASE"/>
    <property type="match status" value="1"/>
</dbReference>
<dbReference type="PROSITE" id="PS00151">
    <property type="entry name" value="ACYLPHOSPHATASE_2"/>
    <property type="match status" value="1"/>
</dbReference>
<gene>
    <name evidence="8" type="ORF">GpartN1_g1254.t1</name>
</gene>
<proteinExistence type="inferred from homology"/>
<evidence type="ECO:0000313" key="9">
    <source>
        <dbReference type="Proteomes" id="UP001061958"/>
    </source>
</evidence>
<comment type="caution">
    <text evidence="8">The sequence shown here is derived from an EMBL/GenBank/DDBJ whole genome shotgun (WGS) entry which is preliminary data.</text>
</comment>
<dbReference type="PANTHER" id="PTHR10029:SF3">
    <property type="entry name" value="ACYLPHOSPHATASE-RELATED"/>
    <property type="match status" value="1"/>
</dbReference>
<evidence type="ECO:0000256" key="2">
    <source>
        <dbReference type="ARBA" id="ARBA00012150"/>
    </source>
</evidence>
<comment type="similarity">
    <text evidence="1 6">Belongs to the acylphosphatase family.</text>
</comment>
<dbReference type="Gene3D" id="3.30.70.100">
    <property type="match status" value="1"/>
</dbReference>
<dbReference type="Proteomes" id="UP001061958">
    <property type="component" value="Unassembled WGS sequence"/>
</dbReference>
<reference evidence="8" key="1">
    <citation type="journal article" date="2022" name="Proc. Natl. Acad. Sci. U.S.A.">
        <title>Life cycle and functional genomics of the unicellular red alga Galdieria for elucidating algal and plant evolution and industrial use.</title>
        <authorList>
            <person name="Hirooka S."/>
            <person name="Itabashi T."/>
            <person name="Ichinose T.M."/>
            <person name="Onuma R."/>
            <person name="Fujiwara T."/>
            <person name="Yamashita S."/>
            <person name="Jong L.W."/>
            <person name="Tomita R."/>
            <person name="Iwane A.H."/>
            <person name="Miyagishima S.Y."/>
        </authorList>
    </citation>
    <scope>NUCLEOTIDE SEQUENCE</scope>
    <source>
        <strain evidence="8">NBRC 102759</strain>
    </source>
</reference>
<evidence type="ECO:0000259" key="7">
    <source>
        <dbReference type="PROSITE" id="PS51160"/>
    </source>
</evidence>
<feature type="domain" description="Acylphosphatase-like" evidence="7">
    <location>
        <begin position="38"/>
        <end position="126"/>
    </location>
</feature>
<protein>
    <recommendedName>
        <fullName evidence="2 5">acylphosphatase</fullName>
        <ecNumber evidence="2 5">3.6.1.7</ecNumber>
    </recommendedName>
</protein>
<dbReference type="PRINTS" id="PR00112">
    <property type="entry name" value="ACYLPHPHTASE"/>
</dbReference>
<sequence>MEHRNEIHSLFDLGQWLSCKVCFAFSTTVMCRSKPFAAVTLKIFGRVQGVCYRASAVEKAEELDLVGWVRNNRDGTVEAEVQGVRDNLKFFVEWCKRGPDVAKVTKVQEQWKDIDRVEYTSFRVERTI</sequence>
<evidence type="ECO:0000313" key="8">
    <source>
        <dbReference type="EMBL" id="GJQ09463.1"/>
    </source>
</evidence>
<evidence type="ECO:0000256" key="6">
    <source>
        <dbReference type="RuleBase" id="RU004168"/>
    </source>
</evidence>
<accession>A0A9C7PRS5</accession>
<dbReference type="InterPro" id="IPR017968">
    <property type="entry name" value="Acylphosphatase_CS"/>
</dbReference>
<organism evidence="8 9">
    <name type="scientific">Galdieria partita</name>
    <dbReference type="NCBI Taxonomy" id="83374"/>
    <lineage>
        <taxon>Eukaryota</taxon>
        <taxon>Rhodophyta</taxon>
        <taxon>Bangiophyceae</taxon>
        <taxon>Galdieriales</taxon>
        <taxon>Galdieriaceae</taxon>
        <taxon>Galdieria</taxon>
    </lineage>
</organism>